<reference evidence="3 4" key="1">
    <citation type="journal article" date="2011" name="EMBO J.">
        <title>Structural diversity of bacterial flagellar motors.</title>
        <authorList>
            <person name="Chen S."/>
            <person name="Beeby M."/>
            <person name="Murphy G.E."/>
            <person name="Leadbetter J.R."/>
            <person name="Hendrixson D.R."/>
            <person name="Briegel A."/>
            <person name="Li Z."/>
            <person name="Shi J."/>
            <person name="Tocheva E.I."/>
            <person name="Muller A."/>
            <person name="Dobro M.J."/>
            <person name="Jensen G.J."/>
        </authorList>
    </citation>
    <scope>NUCLEOTIDE SEQUENCE [LARGE SCALE GENOMIC DNA]</scope>
    <source>
        <strain evidence="3 4">DSM 6540</strain>
    </source>
</reference>
<dbReference type="EMBL" id="AFGF01000254">
    <property type="protein sequence ID" value="EGO62028.1"/>
    <property type="molecule type" value="Genomic_DNA"/>
</dbReference>
<dbReference type="SUPFAM" id="SSF52038">
    <property type="entry name" value="Barstar-related"/>
    <property type="match status" value="1"/>
</dbReference>
<keyword evidence="4" id="KW-1185">Reference proteome</keyword>
<comment type="caution">
    <text evidence="3">The sequence shown here is derived from an EMBL/GenBank/DDBJ whole genome shotgun (WGS) entry which is preliminary data.</text>
</comment>
<gene>
    <name evidence="3" type="ORF">ALO_20252</name>
</gene>
<dbReference type="InterPro" id="IPR000468">
    <property type="entry name" value="Barstar"/>
</dbReference>
<sequence>MSNEQNDDRVELVTIDVTDVNNSKQLHSLLKKKLDFPHFYGMNWDAFWDAITGLVEMPKKLIFIGWQNVERTIPDDAVLMKNLLNKLNEKHPSLACKVEYN</sequence>
<evidence type="ECO:0000259" key="2">
    <source>
        <dbReference type="Pfam" id="PF01337"/>
    </source>
</evidence>
<dbReference type="CDD" id="cd05140">
    <property type="entry name" value="Barstar_AU1054-like"/>
    <property type="match status" value="1"/>
</dbReference>
<dbReference type="STRING" id="1009370.ALO_20252"/>
<evidence type="ECO:0000256" key="1">
    <source>
        <dbReference type="ARBA" id="ARBA00006845"/>
    </source>
</evidence>
<evidence type="ECO:0000313" key="4">
    <source>
        <dbReference type="Proteomes" id="UP000003240"/>
    </source>
</evidence>
<name>F7NPK5_9FIRM</name>
<comment type="similarity">
    <text evidence="1">Belongs to the barstar family.</text>
</comment>
<dbReference type="AlphaFoldDB" id="F7NPK5"/>
<accession>F7NPK5</accession>
<protein>
    <submittedName>
        <fullName evidence="3">Barstar (Barnase inhibitor)</fullName>
    </submittedName>
</protein>
<dbReference type="Pfam" id="PF01337">
    <property type="entry name" value="Barstar"/>
    <property type="match status" value="1"/>
</dbReference>
<organism evidence="3 4">
    <name type="scientific">Acetonema longum DSM 6540</name>
    <dbReference type="NCBI Taxonomy" id="1009370"/>
    <lineage>
        <taxon>Bacteria</taxon>
        <taxon>Bacillati</taxon>
        <taxon>Bacillota</taxon>
        <taxon>Negativicutes</taxon>
        <taxon>Acetonemataceae</taxon>
        <taxon>Acetonema</taxon>
    </lineage>
</organism>
<dbReference type="OrthoDB" id="7575400at2"/>
<feature type="domain" description="Barstar (barnase inhibitor)" evidence="2">
    <location>
        <begin position="12"/>
        <end position="89"/>
    </location>
</feature>
<dbReference type="eggNOG" id="COG2732">
    <property type="taxonomic scope" value="Bacteria"/>
</dbReference>
<dbReference type="InterPro" id="IPR035905">
    <property type="entry name" value="Barstar-like_sf"/>
</dbReference>
<proteinExistence type="inferred from homology"/>
<dbReference type="Proteomes" id="UP000003240">
    <property type="component" value="Unassembled WGS sequence"/>
</dbReference>
<evidence type="ECO:0000313" key="3">
    <source>
        <dbReference type="EMBL" id="EGO62028.1"/>
    </source>
</evidence>
<dbReference type="Gene3D" id="3.30.370.10">
    <property type="entry name" value="Barstar-like"/>
    <property type="match status" value="1"/>
</dbReference>